<accession>A9KCK1</accession>
<evidence type="ECO:0000313" key="2">
    <source>
        <dbReference type="EMBL" id="ABS77152.2"/>
    </source>
</evidence>
<dbReference type="AlphaFoldDB" id="A9KCK1"/>
<dbReference type="PANTHER" id="PTHR43031:SF1">
    <property type="entry name" value="PYRIDINE NUCLEOTIDE-DISULPHIDE OXIDOREDUCTASE"/>
    <property type="match status" value="1"/>
</dbReference>
<sequence>MLETEKCTKIFLSFSLNSRRIIMNLSLTQDPQKAKEFFEKKMAFTTGPVEVSGMLKKNAKIQVVDVRAAEDYKKGHVPGAINLPSNEWEKAAEKLDKEKTNIIYCYSQVCHLAAKAAVKFAEQGFPVMEMEGGFKTWTEHKLETEK</sequence>
<dbReference type="InterPro" id="IPR001763">
    <property type="entry name" value="Rhodanese-like_dom"/>
</dbReference>
<dbReference type="InterPro" id="IPR050229">
    <property type="entry name" value="GlpE_sulfurtransferase"/>
</dbReference>
<reference evidence="2 3" key="1">
    <citation type="journal article" date="2009" name="Infect. Immun.">
        <title>Comparative genomics reveal extensive transposon-mediated genomic plasticity and diversity among potential effector proteins within the genus Coxiella.</title>
        <authorList>
            <person name="Beare P.A."/>
            <person name="Unsworth N."/>
            <person name="Andoh M."/>
            <person name="Voth D.E."/>
            <person name="Omsland A."/>
            <person name="Gilk S.D."/>
            <person name="Williams K.P."/>
            <person name="Sobral B.W."/>
            <person name="Kupko J.J.III."/>
            <person name="Porcella S.F."/>
            <person name="Samuel J.E."/>
            <person name="Heinzen R.A."/>
        </authorList>
    </citation>
    <scope>NUCLEOTIDE SEQUENCE [LARGE SCALE GENOMIC DNA]</scope>
    <source>
        <strain evidence="2 3">Dugway 5J108-111</strain>
    </source>
</reference>
<dbReference type="EMBL" id="CP000733">
    <property type="protein sequence ID" value="ABS77152.2"/>
    <property type="molecule type" value="Genomic_DNA"/>
</dbReference>
<name>A9KCK1_COXBN</name>
<protein>
    <submittedName>
        <fullName evidence="2">Rhodanese-related sulfurtransferase</fullName>
    </submittedName>
</protein>
<proteinExistence type="predicted"/>
<dbReference type="SUPFAM" id="SSF52821">
    <property type="entry name" value="Rhodanese/Cell cycle control phosphatase"/>
    <property type="match status" value="1"/>
</dbReference>
<evidence type="ECO:0000259" key="1">
    <source>
        <dbReference type="PROSITE" id="PS50206"/>
    </source>
</evidence>
<gene>
    <name evidence="2" type="ordered locus">CBUD_1130</name>
</gene>
<dbReference type="PANTHER" id="PTHR43031">
    <property type="entry name" value="FAD-DEPENDENT OXIDOREDUCTASE"/>
    <property type="match status" value="1"/>
</dbReference>
<dbReference type="InterPro" id="IPR036873">
    <property type="entry name" value="Rhodanese-like_dom_sf"/>
</dbReference>
<dbReference type="HOGENOM" id="CLU_089574_4_1_6"/>
<evidence type="ECO:0000313" key="3">
    <source>
        <dbReference type="Proteomes" id="UP000008555"/>
    </source>
</evidence>
<dbReference type="Pfam" id="PF00581">
    <property type="entry name" value="Rhodanese"/>
    <property type="match status" value="1"/>
</dbReference>
<dbReference type="RefSeq" id="WP_010957906.1">
    <property type="nucleotide sequence ID" value="NC_009727.1"/>
</dbReference>
<dbReference type="CDD" id="cd01521">
    <property type="entry name" value="RHOD_PspE2"/>
    <property type="match status" value="1"/>
</dbReference>
<dbReference type="PROSITE" id="PS50206">
    <property type="entry name" value="RHODANESE_3"/>
    <property type="match status" value="1"/>
</dbReference>
<dbReference type="PROSITE" id="PS00380">
    <property type="entry name" value="RHODANESE_1"/>
    <property type="match status" value="1"/>
</dbReference>
<feature type="domain" description="Rhodanese" evidence="1">
    <location>
        <begin position="57"/>
        <end position="146"/>
    </location>
</feature>
<dbReference type="Gene3D" id="3.40.250.10">
    <property type="entry name" value="Rhodanese-like domain"/>
    <property type="match status" value="1"/>
</dbReference>
<dbReference type="InterPro" id="IPR001307">
    <property type="entry name" value="Thiosulphate_STrfase_CS"/>
</dbReference>
<dbReference type="Proteomes" id="UP000008555">
    <property type="component" value="Chromosome"/>
</dbReference>
<organism evidence="2 3">
    <name type="scientific">Coxiella burnetii (strain Dugway 5J108-111)</name>
    <dbReference type="NCBI Taxonomy" id="434922"/>
    <lineage>
        <taxon>Bacteria</taxon>
        <taxon>Pseudomonadati</taxon>
        <taxon>Pseudomonadota</taxon>
        <taxon>Gammaproteobacteria</taxon>
        <taxon>Legionellales</taxon>
        <taxon>Coxiellaceae</taxon>
        <taxon>Coxiella</taxon>
    </lineage>
</organism>
<dbReference type="SMART" id="SM00450">
    <property type="entry name" value="RHOD"/>
    <property type="match status" value="1"/>
</dbReference>
<dbReference type="GO" id="GO:0004792">
    <property type="term" value="F:thiosulfate-cyanide sulfurtransferase activity"/>
    <property type="evidence" value="ECO:0007669"/>
    <property type="project" value="InterPro"/>
</dbReference>
<dbReference type="KEGG" id="cbd:CBUD_1130"/>